<name>A0ACC0BVV9_CATRO</name>
<accession>A0ACC0BVV9</accession>
<evidence type="ECO:0000313" key="2">
    <source>
        <dbReference type="Proteomes" id="UP001060085"/>
    </source>
</evidence>
<evidence type="ECO:0000313" key="1">
    <source>
        <dbReference type="EMBL" id="KAI5676820.1"/>
    </source>
</evidence>
<sequence length="163" mass="18167">MADYTYLQSMRIVLYVASPCTTVSFDGMDVSDSGGWIHLKRGVDRGGSGPIGLCGHHHSLWWDGRLMESQEVLETKSPTMALHVSLNSGAKATLMCLDSVRVPSCARSPYVGSSINIVKINRQRHDKPLKFWAWSFGSIFPRRIGIYVLFFLDSTRLQSSILS</sequence>
<keyword evidence="2" id="KW-1185">Reference proteome</keyword>
<comment type="caution">
    <text evidence="1">The sequence shown here is derived from an EMBL/GenBank/DDBJ whole genome shotgun (WGS) entry which is preliminary data.</text>
</comment>
<organism evidence="1 2">
    <name type="scientific">Catharanthus roseus</name>
    <name type="common">Madagascar periwinkle</name>
    <name type="synonym">Vinca rosea</name>
    <dbReference type="NCBI Taxonomy" id="4058"/>
    <lineage>
        <taxon>Eukaryota</taxon>
        <taxon>Viridiplantae</taxon>
        <taxon>Streptophyta</taxon>
        <taxon>Embryophyta</taxon>
        <taxon>Tracheophyta</taxon>
        <taxon>Spermatophyta</taxon>
        <taxon>Magnoliopsida</taxon>
        <taxon>eudicotyledons</taxon>
        <taxon>Gunneridae</taxon>
        <taxon>Pentapetalae</taxon>
        <taxon>asterids</taxon>
        <taxon>lamiids</taxon>
        <taxon>Gentianales</taxon>
        <taxon>Apocynaceae</taxon>
        <taxon>Rauvolfioideae</taxon>
        <taxon>Vinceae</taxon>
        <taxon>Catharanthinae</taxon>
        <taxon>Catharanthus</taxon>
    </lineage>
</organism>
<proteinExistence type="predicted"/>
<dbReference type="EMBL" id="CM044702">
    <property type="protein sequence ID" value="KAI5676820.1"/>
    <property type="molecule type" value="Genomic_DNA"/>
</dbReference>
<dbReference type="Proteomes" id="UP001060085">
    <property type="component" value="Linkage Group LG02"/>
</dbReference>
<gene>
    <name evidence="1" type="ORF">M9H77_07770</name>
</gene>
<reference evidence="2" key="1">
    <citation type="journal article" date="2023" name="Nat. Plants">
        <title>Single-cell RNA sequencing provides a high-resolution roadmap for understanding the multicellular compartmentation of specialized metabolism.</title>
        <authorList>
            <person name="Sun S."/>
            <person name="Shen X."/>
            <person name="Li Y."/>
            <person name="Li Y."/>
            <person name="Wang S."/>
            <person name="Li R."/>
            <person name="Zhang H."/>
            <person name="Shen G."/>
            <person name="Guo B."/>
            <person name="Wei J."/>
            <person name="Xu J."/>
            <person name="St-Pierre B."/>
            <person name="Chen S."/>
            <person name="Sun C."/>
        </authorList>
    </citation>
    <scope>NUCLEOTIDE SEQUENCE [LARGE SCALE GENOMIC DNA]</scope>
</reference>
<protein>
    <submittedName>
        <fullName evidence="1">Uncharacterized protein</fullName>
    </submittedName>
</protein>